<dbReference type="OMA" id="PWSPKGH"/>
<dbReference type="OrthoDB" id="2913041at2759"/>
<organism evidence="2 3">
    <name type="scientific">Wolfiporia cocos (strain MD-104)</name>
    <name type="common">Brown rot fungus</name>
    <dbReference type="NCBI Taxonomy" id="742152"/>
    <lineage>
        <taxon>Eukaryota</taxon>
        <taxon>Fungi</taxon>
        <taxon>Dikarya</taxon>
        <taxon>Basidiomycota</taxon>
        <taxon>Agaricomycotina</taxon>
        <taxon>Agaricomycetes</taxon>
        <taxon>Polyporales</taxon>
        <taxon>Phaeolaceae</taxon>
        <taxon>Wolfiporia</taxon>
    </lineage>
</organism>
<feature type="compositionally biased region" description="Basic residues" evidence="1">
    <location>
        <begin position="59"/>
        <end position="74"/>
    </location>
</feature>
<accession>A0A2H3J0Z3</accession>
<reference evidence="2 3" key="1">
    <citation type="journal article" date="2012" name="Science">
        <title>The Paleozoic origin of enzymatic lignin decomposition reconstructed from 31 fungal genomes.</title>
        <authorList>
            <person name="Floudas D."/>
            <person name="Binder M."/>
            <person name="Riley R."/>
            <person name="Barry K."/>
            <person name="Blanchette R.A."/>
            <person name="Henrissat B."/>
            <person name="Martinez A.T."/>
            <person name="Otillar R."/>
            <person name="Spatafora J.W."/>
            <person name="Yadav J.S."/>
            <person name="Aerts A."/>
            <person name="Benoit I."/>
            <person name="Boyd A."/>
            <person name="Carlson A."/>
            <person name="Copeland A."/>
            <person name="Coutinho P.M."/>
            <person name="de Vries R.P."/>
            <person name="Ferreira P."/>
            <person name="Findley K."/>
            <person name="Foster B."/>
            <person name="Gaskell J."/>
            <person name="Glotzer D."/>
            <person name="Gorecki P."/>
            <person name="Heitman J."/>
            <person name="Hesse C."/>
            <person name="Hori C."/>
            <person name="Igarashi K."/>
            <person name="Jurgens J.A."/>
            <person name="Kallen N."/>
            <person name="Kersten P."/>
            <person name="Kohler A."/>
            <person name="Kuees U."/>
            <person name="Kumar T.K.A."/>
            <person name="Kuo A."/>
            <person name="LaButti K."/>
            <person name="Larrondo L.F."/>
            <person name="Lindquist E."/>
            <person name="Ling A."/>
            <person name="Lombard V."/>
            <person name="Lucas S."/>
            <person name="Lundell T."/>
            <person name="Martin R."/>
            <person name="McLaughlin D.J."/>
            <person name="Morgenstern I."/>
            <person name="Morin E."/>
            <person name="Murat C."/>
            <person name="Nagy L.G."/>
            <person name="Nolan M."/>
            <person name="Ohm R.A."/>
            <person name="Patyshakuliyeva A."/>
            <person name="Rokas A."/>
            <person name="Ruiz-Duenas F.J."/>
            <person name="Sabat G."/>
            <person name="Salamov A."/>
            <person name="Samejima M."/>
            <person name="Schmutz J."/>
            <person name="Slot J.C."/>
            <person name="St John F."/>
            <person name="Stenlid J."/>
            <person name="Sun H."/>
            <person name="Sun S."/>
            <person name="Syed K."/>
            <person name="Tsang A."/>
            <person name="Wiebenga A."/>
            <person name="Young D."/>
            <person name="Pisabarro A."/>
            <person name="Eastwood D.C."/>
            <person name="Martin F."/>
            <person name="Cullen D."/>
            <person name="Grigoriev I.V."/>
            <person name="Hibbett D.S."/>
        </authorList>
    </citation>
    <scope>NUCLEOTIDE SEQUENCE [LARGE SCALE GENOMIC DNA]</scope>
    <source>
        <strain evidence="2 3">MD-104</strain>
    </source>
</reference>
<proteinExistence type="predicted"/>
<gene>
    <name evidence="2" type="ORF">WOLCODRAFT_126086</name>
</gene>
<dbReference type="AlphaFoldDB" id="A0A2H3J0Z3"/>
<evidence type="ECO:0000256" key="1">
    <source>
        <dbReference type="SAM" id="MobiDB-lite"/>
    </source>
</evidence>
<keyword evidence="3" id="KW-1185">Reference proteome</keyword>
<evidence type="ECO:0000313" key="3">
    <source>
        <dbReference type="Proteomes" id="UP000218811"/>
    </source>
</evidence>
<name>A0A2H3J0Z3_WOLCO</name>
<protein>
    <submittedName>
        <fullName evidence="2">Uncharacterized protein</fullName>
    </submittedName>
</protein>
<sequence>MSPLARFPPPLPAHRRTLRERCSAELNLRIMTNVGPFQQQRPFQQQPPPCQTGATKGHVQPHRSHLPRRRKNQVKRIVFYDSEDRDKPDPDAGAAPNAPDCQQQGQERHLQKLFEGLALAFKLQDPRADADACRDEGYTHIVDICHAEAPPASAHGCGAIERLQEAQVQRLRLILPAVAGDSPAPRAGLSLSDAQIRAARDFIAKTLPYASASQGKATAPLTASVLISTPAGRPTDAMSVLGCYLSFVSGKPVEITLRVIDDTPEILSAWKGEVSGDEVDRLEQVAARA</sequence>
<dbReference type="EMBL" id="KB467854">
    <property type="protein sequence ID" value="PCH35641.1"/>
    <property type="molecule type" value="Genomic_DNA"/>
</dbReference>
<feature type="compositionally biased region" description="Low complexity" evidence="1">
    <location>
        <begin position="91"/>
        <end position="100"/>
    </location>
</feature>
<evidence type="ECO:0000313" key="2">
    <source>
        <dbReference type="EMBL" id="PCH35641.1"/>
    </source>
</evidence>
<dbReference type="Proteomes" id="UP000218811">
    <property type="component" value="Unassembled WGS sequence"/>
</dbReference>
<feature type="region of interest" description="Disordered" evidence="1">
    <location>
        <begin position="39"/>
        <end position="107"/>
    </location>
</feature>